<evidence type="ECO:0000256" key="4">
    <source>
        <dbReference type="ARBA" id="ARBA00023136"/>
    </source>
</evidence>
<dbReference type="Proteomes" id="UP000316225">
    <property type="component" value="Unassembled WGS sequence"/>
</dbReference>
<dbReference type="PANTHER" id="PTHR36917:SF1">
    <property type="entry name" value="INNER MEMBRANE-SPANNING PROTEIN YCIB"/>
    <property type="match status" value="1"/>
</dbReference>
<keyword evidence="1 5" id="KW-1003">Cell membrane</keyword>
<keyword evidence="5" id="KW-0997">Cell inner membrane</keyword>
<dbReference type="AlphaFoldDB" id="A0A562NHJ1"/>
<name>A0A562NHJ1_9RHOB</name>
<keyword evidence="3 5" id="KW-1133">Transmembrane helix</keyword>
<reference evidence="6 7" key="1">
    <citation type="journal article" date="2015" name="Stand. Genomic Sci.">
        <title>Genomic Encyclopedia of Bacterial and Archaeal Type Strains, Phase III: the genomes of soil and plant-associated and newly described type strains.</title>
        <authorList>
            <person name="Whitman W.B."/>
            <person name="Woyke T."/>
            <person name="Klenk H.P."/>
            <person name="Zhou Y."/>
            <person name="Lilburn T.G."/>
            <person name="Beck B.J."/>
            <person name="De Vos P."/>
            <person name="Vandamme P."/>
            <person name="Eisen J.A."/>
            <person name="Garrity G."/>
            <person name="Hugenholtz P."/>
            <person name="Kyrpides N.C."/>
        </authorList>
    </citation>
    <scope>NUCLEOTIDE SEQUENCE [LARGE SCALE GENOMIC DNA]</scope>
    <source>
        <strain evidence="6 7">CGMCC 1.5364</strain>
    </source>
</reference>
<evidence type="ECO:0000256" key="5">
    <source>
        <dbReference type="HAMAP-Rule" id="MF_00189"/>
    </source>
</evidence>
<gene>
    <name evidence="5" type="primary">yciB</name>
    <name evidence="6" type="ORF">IQ24_03016</name>
</gene>
<feature type="transmembrane region" description="Helical" evidence="5">
    <location>
        <begin position="12"/>
        <end position="30"/>
    </location>
</feature>
<protein>
    <recommendedName>
        <fullName evidence="5">Inner membrane-spanning protein YciB</fullName>
    </recommendedName>
</protein>
<feature type="transmembrane region" description="Helical" evidence="5">
    <location>
        <begin position="167"/>
        <end position="186"/>
    </location>
</feature>
<keyword evidence="2 5" id="KW-0812">Transmembrane</keyword>
<accession>A0A562NHJ1</accession>
<feature type="transmembrane region" description="Helical" evidence="5">
    <location>
        <begin position="138"/>
        <end position="155"/>
    </location>
</feature>
<dbReference type="PANTHER" id="PTHR36917">
    <property type="entry name" value="INTRACELLULAR SEPTATION PROTEIN A-RELATED"/>
    <property type="match status" value="1"/>
</dbReference>
<evidence type="ECO:0000256" key="3">
    <source>
        <dbReference type="ARBA" id="ARBA00022989"/>
    </source>
</evidence>
<comment type="subcellular location">
    <subcellularLocation>
        <location evidence="5">Cell inner membrane</location>
        <topology evidence="5">Multi-pass membrane protein</topology>
    </subcellularLocation>
</comment>
<evidence type="ECO:0000256" key="1">
    <source>
        <dbReference type="ARBA" id="ARBA00022475"/>
    </source>
</evidence>
<dbReference type="RefSeq" id="WP_145399102.1">
    <property type="nucleotide sequence ID" value="NZ_VLKU01000009.1"/>
</dbReference>
<dbReference type="GO" id="GO:0005886">
    <property type="term" value="C:plasma membrane"/>
    <property type="evidence" value="ECO:0007669"/>
    <property type="project" value="UniProtKB-SubCell"/>
</dbReference>
<keyword evidence="4 5" id="KW-0472">Membrane</keyword>
<sequence>MSEGRKINPWLKAGLEFGPLILFFVVFLKLKDRTVHLGATDYSGFIVATLIFIPVLVATTLILWRLTGRLSVMQILTLVLVVVFGGLSVWLNDPRFFKMKPTIIYLIFAGLLGFSLILKRNWLQLVLSEAIPMTTEGWRILTLRLTLLFLALAGANEIVWRTMSESTWVSFKTFGLPALFVVFFVLNGKLFDQYAIKPDEKPGNPSE</sequence>
<comment type="function">
    <text evidence="5">Plays a role in cell envelope biogenesis, maintenance of cell envelope integrity and membrane homeostasis.</text>
</comment>
<dbReference type="HAMAP" id="MF_00189">
    <property type="entry name" value="YciB"/>
    <property type="match status" value="1"/>
</dbReference>
<organism evidence="6 7">
    <name type="scientific">Paracoccus sulfuroxidans</name>
    <dbReference type="NCBI Taxonomy" id="384678"/>
    <lineage>
        <taxon>Bacteria</taxon>
        <taxon>Pseudomonadati</taxon>
        <taxon>Pseudomonadota</taxon>
        <taxon>Alphaproteobacteria</taxon>
        <taxon>Rhodobacterales</taxon>
        <taxon>Paracoccaceae</taxon>
        <taxon>Paracoccus</taxon>
    </lineage>
</organism>
<proteinExistence type="inferred from homology"/>
<feature type="transmembrane region" description="Helical" evidence="5">
    <location>
        <begin position="42"/>
        <end position="64"/>
    </location>
</feature>
<keyword evidence="7" id="KW-1185">Reference proteome</keyword>
<dbReference type="EMBL" id="VLKU01000009">
    <property type="protein sequence ID" value="TWI31563.1"/>
    <property type="molecule type" value="Genomic_DNA"/>
</dbReference>
<dbReference type="Pfam" id="PF04279">
    <property type="entry name" value="IspA"/>
    <property type="match status" value="1"/>
</dbReference>
<feature type="transmembrane region" description="Helical" evidence="5">
    <location>
        <begin position="70"/>
        <end position="90"/>
    </location>
</feature>
<dbReference type="OrthoDB" id="9788219at2"/>
<evidence type="ECO:0000313" key="6">
    <source>
        <dbReference type="EMBL" id="TWI31563.1"/>
    </source>
</evidence>
<comment type="caution">
    <text evidence="6">The sequence shown here is derived from an EMBL/GenBank/DDBJ whole genome shotgun (WGS) entry which is preliminary data.</text>
</comment>
<feature type="transmembrane region" description="Helical" evidence="5">
    <location>
        <begin position="102"/>
        <end position="118"/>
    </location>
</feature>
<evidence type="ECO:0000256" key="2">
    <source>
        <dbReference type="ARBA" id="ARBA00022692"/>
    </source>
</evidence>
<dbReference type="InterPro" id="IPR006008">
    <property type="entry name" value="YciB"/>
</dbReference>
<comment type="similarity">
    <text evidence="5">Belongs to the YciB family.</text>
</comment>
<evidence type="ECO:0000313" key="7">
    <source>
        <dbReference type="Proteomes" id="UP000316225"/>
    </source>
</evidence>